<feature type="compositionally biased region" description="Polar residues" evidence="1">
    <location>
        <begin position="1"/>
        <end position="12"/>
    </location>
</feature>
<comment type="caution">
    <text evidence="2">The sequence shown here is derived from an EMBL/GenBank/DDBJ whole genome shotgun (WGS) entry which is preliminary data.</text>
</comment>
<accession>A0A4Z2FHG6</accession>
<keyword evidence="3" id="KW-1185">Reference proteome</keyword>
<dbReference type="Proteomes" id="UP000314294">
    <property type="component" value="Unassembled WGS sequence"/>
</dbReference>
<protein>
    <submittedName>
        <fullName evidence="2">Uncharacterized protein</fullName>
    </submittedName>
</protein>
<organism evidence="2 3">
    <name type="scientific">Liparis tanakae</name>
    <name type="common">Tanaka's snailfish</name>
    <dbReference type="NCBI Taxonomy" id="230148"/>
    <lineage>
        <taxon>Eukaryota</taxon>
        <taxon>Metazoa</taxon>
        <taxon>Chordata</taxon>
        <taxon>Craniata</taxon>
        <taxon>Vertebrata</taxon>
        <taxon>Euteleostomi</taxon>
        <taxon>Actinopterygii</taxon>
        <taxon>Neopterygii</taxon>
        <taxon>Teleostei</taxon>
        <taxon>Neoteleostei</taxon>
        <taxon>Acanthomorphata</taxon>
        <taxon>Eupercaria</taxon>
        <taxon>Perciformes</taxon>
        <taxon>Cottioidei</taxon>
        <taxon>Cottales</taxon>
        <taxon>Liparidae</taxon>
        <taxon>Liparis</taxon>
    </lineage>
</organism>
<evidence type="ECO:0000313" key="3">
    <source>
        <dbReference type="Proteomes" id="UP000314294"/>
    </source>
</evidence>
<sequence>MTCEQLQCSVSAASGRPRPGSEGTPHAVWHRGRAGGPDPSADAGLTPHISTAFINDHRLNEIYTPLFLSLTAETCQSRVTPVTPAVRHL</sequence>
<gene>
    <name evidence="2" type="ORF">EYF80_049146</name>
</gene>
<feature type="region of interest" description="Disordered" evidence="1">
    <location>
        <begin position="1"/>
        <end position="44"/>
    </location>
</feature>
<proteinExistence type="predicted"/>
<reference evidence="2 3" key="1">
    <citation type="submission" date="2019-03" db="EMBL/GenBank/DDBJ databases">
        <title>First draft genome of Liparis tanakae, snailfish: a comprehensive survey of snailfish specific genes.</title>
        <authorList>
            <person name="Kim W."/>
            <person name="Song I."/>
            <person name="Jeong J.-H."/>
            <person name="Kim D."/>
            <person name="Kim S."/>
            <person name="Ryu S."/>
            <person name="Song J.Y."/>
            <person name="Lee S.K."/>
        </authorList>
    </citation>
    <scope>NUCLEOTIDE SEQUENCE [LARGE SCALE GENOMIC DNA]</scope>
    <source>
        <tissue evidence="2">Muscle</tissue>
    </source>
</reference>
<name>A0A4Z2FHG6_9TELE</name>
<evidence type="ECO:0000313" key="2">
    <source>
        <dbReference type="EMBL" id="TNN40677.1"/>
    </source>
</evidence>
<dbReference type="AlphaFoldDB" id="A0A4Z2FHG6"/>
<evidence type="ECO:0000256" key="1">
    <source>
        <dbReference type="SAM" id="MobiDB-lite"/>
    </source>
</evidence>
<dbReference type="EMBL" id="SRLO01001168">
    <property type="protein sequence ID" value="TNN40677.1"/>
    <property type="molecule type" value="Genomic_DNA"/>
</dbReference>